<dbReference type="PANTHER" id="PTHR43358:SF4">
    <property type="entry name" value="ALPHA_BETA HYDROLASE FOLD-1 DOMAIN-CONTAINING PROTEIN"/>
    <property type="match status" value="1"/>
</dbReference>
<dbReference type="Pfam" id="PF00326">
    <property type="entry name" value="Peptidase_S9"/>
    <property type="match status" value="1"/>
</dbReference>
<dbReference type="InterPro" id="IPR029058">
    <property type="entry name" value="AB_hydrolase_fold"/>
</dbReference>
<comment type="caution">
    <text evidence="3">The sequence shown here is derived from an EMBL/GenBank/DDBJ whole genome shotgun (WGS) entry which is preliminary data.</text>
</comment>
<dbReference type="Gene3D" id="3.40.50.1820">
    <property type="entry name" value="alpha/beta hydrolase"/>
    <property type="match status" value="1"/>
</dbReference>
<dbReference type="RefSeq" id="WP_307202102.1">
    <property type="nucleotide sequence ID" value="NZ_JAUSSU010000002.1"/>
</dbReference>
<dbReference type="Proteomes" id="UP001229346">
    <property type="component" value="Unassembled WGS sequence"/>
</dbReference>
<evidence type="ECO:0000256" key="1">
    <source>
        <dbReference type="SAM" id="Phobius"/>
    </source>
</evidence>
<evidence type="ECO:0000259" key="2">
    <source>
        <dbReference type="Pfam" id="PF00326"/>
    </source>
</evidence>
<gene>
    <name evidence="3" type="ORF">J2T15_001272</name>
</gene>
<dbReference type="InterPro" id="IPR001375">
    <property type="entry name" value="Peptidase_S9_cat"/>
</dbReference>
<protein>
    <submittedName>
        <fullName evidence="3">Fermentation-respiration switch protein FrsA (DUF1100 family)</fullName>
    </submittedName>
</protein>
<dbReference type="PANTHER" id="PTHR43358">
    <property type="entry name" value="ALPHA/BETA-HYDROLASE"/>
    <property type="match status" value="1"/>
</dbReference>
<sequence>MNGTVVVIGIVGLVLIVIAVLAIISFYFYNLAIKRGSKDFLSSSGDLVQNDGSGEAESAIDLGLKDEEAPAALELDGVQWVDSQVPDIWHITTRDGLKLQGYFLPAKSATANTVILAHGYSSKGKDLGLIARFYYEQFGYNVLMPDDRGHGASEGNYIGFGWADRLDYLQWIRKTVDMVGEKAKIVLHGISMGGATVMMVSGEPLPPQVKAIVEDCGYTSVRDQLAYQLKRLYKLPAFPILHATSLLTKLRAGYSFDEASALRQLERNKLPMLFIHGGSDTFVPTEMVYRLYEACQTKKELYVADGAGHGLAYSTNKAAYERKVHDFITRYVV</sequence>
<dbReference type="InterPro" id="IPR052920">
    <property type="entry name" value="DNA-binding_regulatory"/>
</dbReference>
<keyword evidence="1" id="KW-0472">Membrane</keyword>
<feature type="domain" description="Peptidase S9 prolyl oligopeptidase catalytic" evidence="2">
    <location>
        <begin position="161"/>
        <end position="331"/>
    </location>
</feature>
<evidence type="ECO:0000313" key="3">
    <source>
        <dbReference type="EMBL" id="MDQ0111839.1"/>
    </source>
</evidence>
<feature type="transmembrane region" description="Helical" evidence="1">
    <location>
        <begin position="6"/>
        <end position="29"/>
    </location>
</feature>
<dbReference type="SUPFAM" id="SSF53474">
    <property type="entry name" value="alpha/beta-Hydrolases"/>
    <property type="match status" value="1"/>
</dbReference>
<evidence type="ECO:0000313" key="4">
    <source>
        <dbReference type="Proteomes" id="UP001229346"/>
    </source>
</evidence>
<organism evidence="3 4">
    <name type="scientific">Paenibacillus harenae</name>
    <dbReference type="NCBI Taxonomy" id="306543"/>
    <lineage>
        <taxon>Bacteria</taxon>
        <taxon>Bacillati</taxon>
        <taxon>Bacillota</taxon>
        <taxon>Bacilli</taxon>
        <taxon>Bacillales</taxon>
        <taxon>Paenibacillaceae</taxon>
        <taxon>Paenibacillus</taxon>
    </lineage>
</organism>
<name>A0ABT9U076_PAEHA</name>
<reference evidence="3 4" key="1">
    <citation type="submission" date="2023-07" db="EMBL/GenBank/DDBJ databases">
        <title>Sorghum-associated microbial communities from plants grown in Nebraska, USA.</title>
        <authorList>
            <person name="Schachtman D."/>
        </authorList>
    </citation>
    <scope>NUCLEOTIDE SEQUENCE [LARGE SCALE GENOMIC DNA]</scope>
    <source>
        <strain evidence="3 4">CC482</strain>
    </source>
</reference>
<keyword evidence="1" id="KW-1133">Transmembrane helix</keyword>
<accession>A0ABT9U076</accession>
<proteinExistence type="predicted"/>
<dbReference type="EMBL" id="JAUSSU010000002">
    <property type="protein sequence ID" value="MDQ0111839.1"/>
    <property type="molecule type" value="Genomic_DNA"/>
</dbReference>
<keyword evidence="4" id="KW-1185">Reference proteome</keyword>
<keyword evidence="1" id="KW-0812">Transmembrane</keyword>